<evidence type="ECO:0000313" key="3">
    <source>
        <dbReference type="EMBL" id="KAL3515610.1"/>
    </source>
</evidence>
<organism evidence="3 4">
    <name type="scientific">Cinchona calisaya</name>
    <dbReference type="NCBI Taxonomy" id="153742"/>
    <lineage>
        <taxon>Eukaryota</taxon>
        <taxon>Viridiplantae</taxon>
        <taxon>Streptophyta</taxon>
        <taxon>Embryophyta</taxon>
        <taxon>Tracheophyta</taxon>
        <taxon>Spermatophyta</taxon>
        <taxon>Magnoliopsida</taxon>
        <taxon>eudicotyledons</taxon>
        <taxon>Gunneridae</taxon>
        <taxon>Pentapetalae</taxon>
        <taxon>asterids</taxon>
        <taxon>lamiids</taxon>
        <taxon>Gentianales</taxon>
        <taxon>Rubiaceae</taxon>
        <taxon>Cinchonoideae</taxon>
        <taxon>Cinchoneae</taxon>
        <taxon>Cinchona</taxon>
    </lineage>
</organism>
<accession>A0ABD2ZBE5</accession>
<evidence type="ECO:0000256" key="2">
    <source>
        <dbReference type="SAM" id="SignalP"/>
    </source>
</evidence>
<sequence>MDGDGDQTAPLEALMVALLLPLVLHSEASGIRSMNSSAWFSKIEEEREQLAVEIRYLQAKDVEFLKQQDSLVAELKKANEGISRKLAELEERSPETRLLMPTDLLEGCGKRRKSGTIGYLLNQSSDEPSITTIGGEAKFRRQLSFLIASFWQLASQVGGLISKLPSASVKSLSIIGRNGGEVGPPYFNGKSGIAVSQPLLYNYLSPNMITNEDRELRR</sequence>
<proteinExistence type="predicted"/>
<name>A0ABD2ZBE5_9GENT</name>
<reference evidence="3 4" key="1">
    <citation type="submission" date="2024-11" db="EMBL/GenBank/DDBJ databases">
        <title>A near-complete genome assembly of Cinchona calisaya.</title>
        <authorList>
            <person name="Lian D.C."/>
            <person name="Zhao X.W."/>
            <person name="Wei L."/>
        </authorList>
    </citation>
    <scope>NUCLEOTIDE SEQUENCE [LARGE SCALE GENOMIC DNA]</scope>
    <source>
        <tissue evidence="3">Nenye</tissue>
    </source>
</reference>
<dbReference type="Proteomes" id="UP001630127">
    <property type="component" value="Unassembled WGS sequence"/>
</dbReference>
<protein>
    <submittedName>
        <fullName evidence="3">Uncharacterized protein</fullName>
    </submittedName>
</protein>
<comment type="caution">
    <text evidence="3">The sequence shown here is derived from an EMBL/GenBank/DDBJ whole genome shotgun (WGS) entry which is preliminary data.</text>
</comment>
<feature type="signal peptide" evidence="2">
    <location>
        <begin position="1"/>
        <end position="30"/>
    </location>
</feature>
<keyword evidence="1" id="KW-0175">Coiled coil</keyword>
<feature type="chain" id="PRO_5044819329" evidence="2">
    <location>
        <begin position="31"/>
        <end position="218"/>
    </location>
</feature>
<dbReference type="AlphaFoldDB" id="A0ABD2ZBE5"/>
<keyword evidence="4" id="KW-1185">Reference proteome</keyword>
<dbReference type="EMBL" id="JBJUIK010000010">
    <property type="protein sequence ID" value="KAL3515610.1"/>
    <property type="molecule type" value="Genomic_DNA"/>
</dbReference>
<gene>
    <name evidence="3" type="ORF">ACH5RR_022512</name>
</gene>
<evidence type="ECO:0000256" key="1">
    <source>
        <dbReference type="SAM" id="Coils"/>
    </source>
</evidence>
<keyword evidence="2" id="KW-0732">Signal</keyword>
<feature type="coiled-coil region" evidence="1">
    <location>
        <begin position="40"/>
        <end position="92"/>
    </location>
</feature>
<evidence type="ECO:0000313" key="4">
    <source>
        <dbReference type="Proteomes" id="UP001630127"/>
    </source>
</evidence>